<feature type="compositionally biased region" description="Low complexity" evidence="1">
    <location>
        <begin position="200"/>
        <end position="219"/>
    </location>
</feature>
<dbReference type="AlphaFoldDB" id="A0A8H7E907"/>
<organism evidence="2 3">
    <name type="scientific">Endocarpon pusillum</name>
    <dbReference type="NCBI Taxonomy" id="364733"/>
    <lineage>
        <taxon>Eukaryota</taxon>
        <taxon>Fungi</taxon>
        <taxon>Dikarya</taxon>
        <taxon>Ascomycota</taxon>
        <taxon>Pezizomycotina</taxon>
        <taxon>Eurotiomycetes</taxon>
        <taxon>Chaetothyriomycetidae</taxon>
        <taxon>Verrucariales</taxon>
        <taxon>Verrucariaceae</taxon>
        <taxon>Endocarpon</taxon>
    </lineage>
</organism>
<feature type="compositionally biased region" description="Pro residues" evidence="1">
    <location>
        <begin position="282"/>
        <end position="297"/>
    </location>
</feature>
<protein>
    <submittedName>
        <fullName evidence="2">Uncharacterized protein</fullName>
    </submittedName>
</protein>
<evidence type="ECO:0000313" key="3">
    <source>
        <dbReference type="Proteomes" id="UP000606974"/>
    </source>
</evidence>
<feature type="region of interest" description="Disordered" evidence="1">
    <location>
        <begin position="1"/>
        <end position="22"/>
    </location>
</feature>
<gene>
    <name evidence="2" type="ORF">GJ744_007768</name>
</gene>
<keyword evidence="3" id="KW-1185">Reference proteome</keyword>
<comment type="caution">
    <text evidence="2">The sequence shown here is derived from an EMBL/GenBank/DDBJ whole genome shotgun (WGS) entry which is preliminary data.</text>
</comment>
<proteinExistence type="predicted"/>
<dbReference type="Proteomes" id="UP000606974">
    <property type="component" value="Unassembled WGS sequence"/>
</dbReference>
<feature type="compositionally biased region" description="Acidic residues" evidence="1">
    <location>
        <begin position="349"/>
        <end position="363"/>
    </location>
</feature>
<dbReference type="OrthoDB" id="63113at2759"/>
<feature type="compositionally biased region" description="Acidic residues" evidence="1">
    <location>
        <begin position="9"/>
        <end position="19"/>
    </location>
</feature>
<evidence type="ECO:0000256" key="1">
    <source>
        <dbReference type="SAM" id="MobiDB-lite"/>
    </source>
</evidence>
<dbReference type="EMBL" id="JAACFV010000004">
    <property type="protein sequence ID" value="KAF7513717.1"/>
    <property type="molecule type" value="Genomic_DNA"/>
</dbReference>
<sequence length="405" mass="45092">MGGQQSWVEEIEDSDDDDAGQGVELELAVSQRRHVSDKLHFTGLDLGSSRVRRRKANAYDEDSDYSEDDDEDDDYEGQAPNMQIMLREKEDLLVERALERIRRARMLERIQKQPDPSRNVKGKQVATARPRAQERRRSKSDKPSTSTPPLKAIEPKRKAKSSSREEPRPPYPTIPGPDYGQSSGAMVYAPSGYYTGPAQRPRSSSSKSRSRTASSQSLRQPQQPTPSIPQYQHPYHAGRYFSNPDIAYAGRPPSNSSLRSDPSDPNWEPRARSASNLVPYPVDQPPYPLYQPQPPQFDPRDPRFAVPPGPRIASGPPDMYPVPQIPGYRHPQDEMFLYSPNPLVHDTMTGEEDEEDDDDDQGVEIDVVERPGGSYGVQTRSSAAAAAGNSGRGGGIVTKRGKRGK</sequence>
<feature type="region of interest" description="Disordered" evidence="1">
    <location>
        <begin position="108"/>
        <end position="405"/>
    </location>
</feature>
<evidence type="ECO:0000313" key="2">
    <source>
        <dbReference type="EMBL" id="KAF7513717.1"/>
    </source>
</evidence>
<reference evidence="2" key="1">
    <citation type="submission" date="2020-02" db="EMBL/GenBank/DDBJ databases">
        <authorList>
            <person name="Palmer J.M."/>
        </authorList>
    </citation>
    <scope>NUCLEOTIDE SEQUENCE</scope>
    <source>
        <strain evidence="2">EPUS1.4</strain>
        <tissue evidence="2">Thallus</tissue>
    </source>
</reference>
<accession>A0A8H7E907</accession>
<feature type="compositionally biased region" description="Low complexity" evidence="1">
    <location>
        <begin position="380"/>
        <end position="389"/>
    </location>
</feature>
<feature type="region of interest" description="Disordered" evidence="1">
    <location>
        <begin position="38"/>
        <end position="84"/>
    </location>
</feature>
<name>A0A8H7E907_9EURO</name>
<feature type="compositionally biased region" description="Acidic residues" evidence="1">
    <location>
        <begin position="59"/>
        <end position="76"/>
    </location>
</feature>